<dbReference type="RefSeq" id="WP_209210045.1">
    <property type="nucleotide sequence ID" value="NZ_JAFFZM010000004.1"/>
</dbReference>
<gene>
    <name evidence="2" type="ORF">JW613_08220</name>
</gene>
<dbReference type="InterPro" id="IPR011008">
    <property type="entry name" value="Dimeric_a/b-barrel"/>
</dbReference>
<name>A0ABS3XSB4_9ACTN</name>
<keyword evidence="3" id="KW-1185">Reference proteome</keyword>
<dbReference type="InterPro" id="IPR007138">
    <property type="entry name" value="ABM_dom"/>
</dbReference>
<dbReference type="PANTHER" id="PTHR33336">
    <property type="entry name" value="QUINOL MONOOXYGENASE YGIN-RELATED"/>
    <property type="match status" value="1"/>
</dbReference>
<evidence type="ECO:0000313" key="2">
    <source>
        <dbReference type="EMBL" id="MBO8198290.1"/>
    </source>
</evidence>
<dbReference type="SUPFAM" id="SSF54909">
    <property type="entry name" value="Dimeric alpha+beta barrel"/>
    <property type="match status" value="1"/>
</dbReference>
<dbReference type="InterPro" id="IPR050744">
    <property type="entry name" value="AI-2_Isomerase_LsrG"/>
</dbReference>
<reference evidence="2 3" key="1">
    <citation type="submission" date="2021-02" db="EMBL/GenBank/DDBJ databases">
        <title>Streptomyces spirodelae sp. nov., isolated from duckweed.</title>
        <authorList>
            <person name="Saimee Y."/>
            <person name="Duangmal K."/>
        </authorList>
    </citation>
    <scope>NUCLEOTIDE SEQUENCE [LARGE SCALE GENOMIC DNA]</scope>
    <source>
        <strain evidence="2 3">DSM 42105</strain>
    </source>
</reference>
<dbReference type="GeneID" id="96258589"/>
<dbReference type="PANTHER" id="PTHR33336:SF3">
    <property type="entry name" value="ABM DOMAIN-CONTAINING PROTEIN"/>
    <property type="match status" value="1"/>
</dbReference>
<accession>A0ABS3XSB4</accession>
<dbReference type="PROSITE" id="PS51725">
    <property type="entry name" value="ABM"/>
    <property type="match status" value="1"/>
</dbReference>
<dbReference type="GO" id="GO:0004497">
    <property type="term" value="F:monooxygenase activity"/>
    <property type="evidence" value="ECO:0007669"/>
    <property type="project" value="UniProtKB-KW"/>
</dbReference>
<dbReference type="Pfam" id="PF03992">
    <property type="entry name" value="ABM"/>
    <property type="match status" value="1"/>
</dbReference>
<feature type="domain" description="ABM" evidence="1">
    <location>
        <begin position="2"/>
        <end position="92"/>
    </location>
</feature>
<dbReference type="EMBL" id="JAFFZM010000004">
    <property type="protein sequence ID" value="MBO8198290.1"/>
    <property type="molecule type" value="Genomic_DNA"/>
</dbReference>
<protein>
    <submittedName>
        <fullName evidence="2">Antibiotic biosynthesis monooxygenase</fullName>
    </submittedName>
</protein>
<keyword evidence="2" id="KW-0560">Oxidoreductase</keyword>
<dbReference type="Gene3D" id="3.30.70.100">
    <property type="match status" value="1"/>
</dbReference>
<evidence type="ECO:0000313" key="3">
    <source>
        <dbReference type="Proteomes" id="UP000721954"/>
    </source>
</evidence>
<dbReference type="Proteomes" id="UP000721954">
    <property type="component" value="Unassembled WGS sequence"/>
</dbReference>
<sequence>MIFIAVRFTVRPEYADEWLSLVGSFTEATRAEPGNLFFDWSRSVDNPRMFTLLEAFADDAAGAAHVESAHFKAGLEAMSAAIAETPQIINVNIPDQQGWGAMAELTPKP</sequence>
<proteinExistence type="predicted"/>
<evidence type="ECO:0000259" key="1">
    <source>
        <dbReference type="PROSITE" id="PS51725"/>
    </source>
</evidence>
<organism evidence="2 3">
    <name type="scientific">Streptomyces smyrnaeus</name>
    <dbReference type="NCBI Taxonomy" id="1387713"/>
    <lineage>
        <taxon>Bacteria</taxon>
        <taxon>Bacillati</taxon>
        <taxon>Actinomycetota</taxon>
        <taxon>Actinomycetes</taxon>
        <taxon>Kitasatosporales</taxon>
        <taxon>Streptomycetaceae</taxon>
        <taxon>Streptomyces</taxon>
    </lineage>
</organism>
<comment type="caution">
    <text evidence="2">The sequence shown here is derived from an EMBL/GenBank/DDBJ whole genome shotgun (WGS) entry which is preliminary data.</text>
</comment>
<keyword evidence="2" id="KW-0503">Monooxygenase</keyword>